<keyword evidence="2" id="KW-1133">Transmembrane helix</keyword>
<evidence type="ECO:0000313" key="4">
    <source>
        <dbReference type="Proteomes" id="UP000321353"/>
    </source>
</evidence>
<dbReference type="KEGG" id="smam:Mal15_57660"/>
<gene>
    <name evidence="3" type="ORF">Mal15_57660</name>
</gene>
<reference evidence="3 4" key="1">
    <citation type="submission" date="2019-02" db="EMBL/GenBank/DDBJ databases">
        <title>Planctomycetal bacteria perform biofilm scaping via a novel small molecule.</title>
        <authorList>
            <person name="Jeske O."/>
            <person name="Boedeker C."/>
            <person name="Wiegand S."/>
            <person name="Breitling P."/>
            <person name="Kallscheuer N."/>
            <person name="Jogler M."/>
            <person name="Rohde M."/>
            <person name="Petersen J."/>
            <person name="Medema M.H."/>
            <person name="Surup F."/>
            <person name="Jogler C."/>
        </authorList>
    </citation>
    <scope>NUCLEOTIDE SEQUENCE [LARGE SCALE GENOMIC DNA]</scope>
    <source>
        <strain evidence="3 4">Mal15</strain>
    </source>
</reference>
<feature type="region of interest" description="Disordered" evidence="1">
    <location>
        <begin position="143"/>
        <end position="211"/>
    </location>
</feature>
<feature type="compositionally biased region" description="Polar residues" evidence="1">
    <location>
        <begin position="1"/>
        <end position="14"/>
    </location>
</feature>
<feature type="transmembrane region" description="Helical" evidence="2">
    <location>
        <begin position="28"/>
        <end position="46"/>
    </location>
</feature>
<keyword evidence="2" id="KW-0472">Membrane</keyword>
<keyword evidence="4" id="KW-1185">Reference proteome</keyword>
<feature type="region of interest" description="Disordered" evidence="1">
    <location>
        <begin position="1"/>
        <end position="22"/>
    </location>
</feature>
<dbReference type="Proteomes" id="UP000321353">
    <property type="component" value="Chromosome"/>
</dbReference>
<sequence length="211" mass="22589">MSATPQESAESQDAPSPRNDSGGGGRKILLYGLLGLMVAALAYDYLVARPAVNAAYDQITDASMTANRKGAGFLSNEQVRELIGKQPVHTFKDGRYTVEVFHWPGGLIVKPHKLYAVYMKNGDSLMFNRHAKFVYEAADIVTPDRPIAPAPDDEPPASYDEEEMSGGGGGRPEAEGDAENGSGGEESENAEAESAEAEPPARLEAEDESEQ</sequence>
<feature type="compositionally biased region" description="Acidic residues" evidence="1">
    <location>
        <begin position="185"/>
        <end position="196"/>
    </location>
</feature>
<accession>A0A5B9MRM9</accession>
<keyword evidence="2" id="KW-0812">Transmembrane</keyword>
<protein>
    <submittedName>
        <fullName evidence="3">Uncharacterized protein</fullName>
    </submittedName>
</protein>
<evidence type="ECO:0000256" key="1">
    <source>
        <dbReference type="SAM" id="MobiDB-lite"/>
    </source>
</evidence>
<evidence type="ECO:0000313" key="3">
    <source>
        <dbReference type="EMBL" id="QEG01688.1"/>
    </source>
</evidence>
<dbReference type="EMBL" id="CP036264">
    <property type="protein sequence ID" value="QEG01688.1"/>
    <property type="molecule type" value="Genomic_DNA"/>
</dbReference>
<name>A0A5B9MRM9_9BACT</name>
<feature type="compositionally biased region" description="Acidic residues" evidence="1">
    <location>
        <begin position="151"/>
        <end position="164"/>
    </location>
</feature>
<organism evidence="3 4">
    <name type="scientific">Stieleria maiorica</name>
    <dbReference type="NCBI Taxonomy" id="2795974"/>
    <lineage>
        <taxon>Bacteria</taxon>
        <taxon>Pseudomonadati</taxon>
        <taxon>Planctomycetota</taxon>
        <taxon>Planctomycetia</taxon>
        <taxon>Pirellulales</taxon>
        <taxon>Pirellulaceae</taxon>
        <taxon>Stieleria</taxon>
    </lineage>
</organism>
<evidence type="ECO:0000256" key="2">
    <source>
        <dbReference type="SAM" id="Phobius"/>
    </source>
</evidence>
<dbReference type="RefSeq" id="WP_147870726.1">
    <property type="nucleotide sequence ID" value="NZ_CP036264.1"/>
</dbReference>
<proteinExistence type="predicted"/>
<dbReference type="AlphaFoldDB" id="A0A5B9MRM9"/>